<dbReference type="EMBL" id="CTRP01000008">
    <property type="protein sequence ID" value="CQR72119.1"/>
    <property type="molecule type" value="Genomic_DNA"/>
</dbReference>
<dbReference type="Pfam" id="PF08241">
    <property type="entry name" value="Methyltransf_11"/>
    <property type="match status" value="1"/>
</dbReference>
<dbReference type="AlphaFoldDB" id="A0A0U1KYB5"/>
<dbReference type="SUPFAM" id="SSF53335">
    <property type="entry name" value="S-adenosyl-L-methionine-dependent methyltransferases"/>
    <property type="match status" value="1"/>
</dbReference>
<organism evidence="2 3">
    <name type="scientific">Sporomusa ovata</name>
    <dbReference type="NCBI Taxonomy" id="2378"/>
    <lineage>
        <taxon>Bacteria</taxon>
        <taxon>Bacillati</taxon>
        <taxon>Bacillota</taxon>
        <taxon>Negativicutes</taxon>
        <taxon>Selenomonadales</taxon>
        <taxon>Sporomusaceae</taxon>
        <taxon>Sporomusa</taxon>
    </lineage>
</organism>
<evidence type="ECO:0000313" key="3">
    <source>
        <dbReference type="Proteomes" id="UP000049855"/>
    </source>
</evidence>
<evidence type="ECO:0000313" key="2">
    <source>
        <dbReference type="EMBL" id="CQR72119.1"/>
    </source>
</evidence>
<dbReference type="Gene3D" id="3.40.50.150">
    <property type="entry name" value="Vaccinia Virus protein VP39"/>
    <property type="match status" value="1"/>
</dbReference>
<protein>
    <recommendedName>
        <fullName evidence="1">Methyltransferase type 11 domain-containing protein</fullName>
    </recommendedName>
</protein>
<evidence type="ECO:0000259" key="1">
    <source>
        <dbReference type="Pfam" id="PF08241"/>
    </source>
</evidence>
<accession>A0A0U1KYB5</accession>
<dbReference type="InterPro" id="IPR029063">
    <property type="entry name" value="SAM-dependent_MTases_sf"/>
</dbReference>
<dbReference type="GO" id="GO:0008757">
    <property type="term" value="F:S-adenosylmethionine-dependent methyltransferase activity"/>
    <property type="evidence" value="ECO:0007669"/>
    <property type="project" value="InterPro"/>
</dbReference>
<name>A0A0U1KYB5_9FIRM</name>
<feature type="domain" description="Methyltransferase type 11" evidence="1">
    <location>
        <begin position="109"/>
        <end position="200"/>
    </location>
</feature>
<dbReference type="InterPro" id="IPR013216">
    <property type="entry name" value="Methyltransf_11"/>
</dbReference>
<reference evidence="3" key="1">
    <citation type="submission" date="2015-03" db="EMBL/GenBank/DDBJ databases">
        <authorList>
            <person name="Nijsse Bart"/>
        </authorList>
    </citation>
    <scope>NUCLEOTIDE SEQUENCE [LARGE SCALE GENOMIC DNA]</scope>
</reference>
<dbReference type="Proteomes" id="UP000049855">
    <property type="component" value="Unassembled WGS sequence"/>
</dbReference>
<gene>
    <name evidence="2" type="ORF">SpAn4DRAFT_4808</name>
</gene>
<dbReference type="CDD" id="cd02440">
    <property type="entry name" value="AdoMet_MTases"/>
    <property type="match status" value="1"/>
</dbReference>
<proteinExistence type="predicted"/>
<dbReference type="RefSeq" id="WP_021167751.1">
    <property type="nucleotide sequence ID" value="NZ_CTRP01000008.1"/>
</dbReference>
<keyword evidence="3" id="KW-1185">Reference proteome</keyword>
<sequence>MSNVLTRLTGEKIDIANLSIEDLNRTHYEEEVAYANEILKAQPFSQRRLLLAREGYKFITEIMKEVAAKTGKKLHLGSRKIYSEIIIKVLNEYRQTDLQSNRKVIQFFEAGIGTGSILKELALLDNINVSGCDIIIDFASSLPDNVKVYEGAVYEVLSTLPDSSIDIFYWNDVFEHIAVDEINPLLEMIYSKMSHNGIIITITPNWHLRPTDITAKFHPQGTEAKGFHFKEYTYNEVTDLLENNGFKVISSPYIYNLFAKKYILNFNKMALLNHKIKRIIEPVAAILPFFLKRYLILGFAFSTSIAKKY</sequence>